<accession>A0AAV4IZA3</accession>
<evidence type="ECO:0000313" key="5">
    <source>
        <dbReference type="Proteomes" id="UP000762676"/>
    </source>
</evidence>
<dbReference type="Proteomes" id="UP000762676">
    <property type="component" value="Unassembled WGS sequence"/>
</dbReference>
<evidence type="ECO:0000259" key="3">
    <source>
        <dbReference type="PROSITE" id="PS50958"/>
    </source>
</evidence>
<evidence type="ECO:0000256" key="2">
    <source>
        <dbReference type="SAM" id="MobiDB-lite"/>
    </source>
</evidence>
<feature type="domain" description="SMB" evidence="3">
    <location>
        <begin position="53"/>
        <end position="98"/>
    </location>
</feature>
<gene>
    <name evidence="4" type="ORF">ElyMa_001420900</name>
</gene>
<dbReference type="InterPro" id="IPR001212">
    <property type="entry name" value="Somatomedin_B_dom"/>
</dbReference>
<feature type="compositionally biased region" description="Basic and acidic residues" evidence="2">
    <location>
        <begin position="630"/>
        <end position="645"/>
    </location>
</feature>
<feature type="region of interest" description="Disordered" evidence="2">
    <location>
        <begin position="600"/>
        <end position="645"/>
    </location>
</feature>
<keyword evidence="1" id="KW-1015">Disulfide bond</keyword>
<feature type="compositionally biased region" description="Basic and acidic residues" evidence="2">
    <location>
        <begin position="419"/>
        <end position="433"/>
    </location>
</feature>
<name>A0AAV4IZA3_9GAST</name>
<evidence type="ECO:0000256" key="1">
    <source>
        <dbReference type="ARBA" id="ARBA00023157"/>
    </source>
</evidence>
<dbReference type="SUPFAM" id="SSF90188">
    <property type="entry name" value="Somatomedin B domain"/>
    <property type="match status" value="1"/>
</dbReference>
<dbReference type="Gene3D" id="4.10.410.20">
    <property type="match status" value="1"/>
</dbReference>
<dbReference type="PROSITE" id="PS50958">
    <property type="entry name" value="SMB_2"/>
    <property type="match status" value="1"/>
</dbReference>
<dbReference type="AlphaFoldDB" id="A0AAV4IZA3"/>
<reference evidence="4 5" key="1">
    <citation type="journal article" date="2021" name="Elife">
        <title>Chloroplast acquisition without the gene transfer in kleptoplastic sea slugs, Plakobranchus ocellatus.</title>
        <authorList>
            <person name="Maeda T."/>
            <person name="Takahashi S."/>
            <person name="Yoshida T."/>
            <person name="Shimamura S."/>
            <person name="Takaki Y."/>
            <person name="Nagai Y."/>
            <person name="Toyoda A."/>
            <person name="Suzuki Y."/>
            <person name="Arimoto A."/>
            <person name="Ishii H."/>
            <person name="Satoh N."/>
            <person name="Nishiyama T."/>
            <person name="Hasebe M."/>
            <person name="Maruyama T."/>
            <person name="Minagawa J."/>
            <person name="Obokata J."/>
            <person name="Shigenobu S."/>
        </authorList>
    </citation>
    <scope>NUCLEOTIDE SEQUENCE [LARGE SCALE GENOMIC DNA]</scope>
</reference>
<organism evidence="4 5">
    <name type="scientific">Elysia marginata</name>
    <dbReference type="NCBI Taxonomy" id="1093978"/>
    <lineage>
        <taxon>Eukaryota</taxon>
        <taxon>Metazoa</taxon>
        <taxon>Spiralia</taxon>
        <taxon>Lophotrochozoa</taxon>
        <taxon>Mollusca</taxon>
        <taxon>Gastropoda</taxon>
        <taxon>Heterobranchia</taxon>
        <taxon>Euthyneura</taxon>
        <taxon>Panpulmonata</taxon>
        <taxon>Sacoglossa</taxon>
        <taxon>Placobranchoidea</taxon>
        <taxon>Plakobranchidae</taxon>
        <taxon>Elysia</taxon>
    </lineage>
</organism>
<dbReference type="Pfam" id="PF01033">
    <property type="entry name" value="Somatomedin_B"/>
    <property type="match status" value="1"/>
</dbReference>
<dbReference type="EMBL" id="BMAT01002799">
    <property type="protein sequence ID" value="GFS14336.1"/>
    <property type="molecule type" value="Genomic_DNA"/>
</dbReference>
<comment type="caution">
    <text evidence="4">The sequence shown here is derived from an EMBL/GenBank/DDBJ whole genome shotgun (WGS) entry which is preliminary data.</text>
</comment>
<dbReference type="InterPro" id="IPR036024">
    <property type="entry name" value="Somatomedin_B-like_dom_sf"/>
</dbReference>
<sequence length="656" mass="73713">MLMNIMLLLNPLGMEQSPTIYLVSSLGYSMRTSRSMKDIIQGQNLCYQADVLSRISCANRCGQAPNTRTISAQCGCEPDCFVHGDCCEDMKLLCADVFVQAVHKFYAQRQNYSLPTCAKRDGNILPHIGKAESAAEPTVVDMTCYEKIHRQDVLRNVRSALSKSRCRLKTYWYDQVMASRVCARPDVIACETSNPEFYHFIPVHLECLANPKTERLRIRYRYGLNEMKILARYGSCYHLREASTDSTANNVEKIAPTNSWLRNQFWKLTLTILSVGGVNFFHFKTSTWDNVRCTGGPDFSDWRCESNECSDRQMFDERFQTCYWPNFAYIKLSPVSNPKSTDLDKERDGLTDRNISDAKDYEVMSGSDKYLCTCFKLQAVLSSVGWWTVLAERRRLLGTQCSFKLDNSSSQHQMFSEANRGENSHDQDAKEEGETPTTTSSDGGRAENLLGNLYLSQKLPQLWDSQGDECAEEKDSTIIQVCFISTKWSNLETFCVFLKNANRILLGVDNKDINETHRNPGHCLSCGYSFEMILLQVSVSILFVFLTKRSLPDLVNLVFGLKGHIVGRAGWIVHDAFRSLFEGLWTSKFKLRSPAVPGLFGQTSRPTSGPFGQDTGGPATDSLGHGHAGGHHDDDVVGDADGGRDDLGGQDLDLLF</sequence>
<keyword evidence="5" id="KW-1185">Reference proteome</keyword>
<evidence type="ECO:0000313" key="4">
    <source>
        <dbReference type="EMBL" id="GFS14336.1"/>
    </source>
</evidence>
<feature type="region of interest" description="Disordered" evidence="2">
    <location>
        <begin position="414"/>
        <end position="445"/>
    </location>
</feature>
<protein>
    <recommendedName>
        <fullName evidence="3">SMB domain-containing protein</fullName>
    </recommendedName>
</protein>
<proteinExistence type="predicted"/>